<dbReference type="SUPFAM" id="SSF52540">
    <property type="entry name" value="P-loop containing nucleoside triphosphate hydrolases"/>
    <property type="match status" value="1"/>
</dbReference>
<dbReference type="OrthoDB" id="420901at2759"/>
<protein>
    <submittedName>
        <fullName evidence="1">Uncharacterized protein</fullName>
    </submittedName>
</protein>
<evidence type="ECO:0000313" key="1">
    <source>
        <dbReference type="EMBL" id="CAI4001889.1"/>
    </source>
</evidence>
<dbReference type="EMBL" id="CAMXCT030003002">
    <property type="protein sequence ID" value="CAL4789201.1"/>
    <property type="molecule type" value="Genomic_DNA"/>
</dbReference>
<dbReference type="AlphaFoldDB" id="A0A9P1D1Y2"/>
<evidence type="ECO:0000313" key="2">
    <source>
        <dbReference type="EMBL" id="CAL1155264.1"/>
    </source>
</evidence>
<organism evidence="1">
    <name type="scientific">Cladocopium goreaui</name>
    <dbReference type="NCBI Taxonomy" id="2562237"/>
    <lineage>
        <taxon>Eukaryota</taxon>
        <taxon>Sar</taxon>
        <taxon>Alveolata</taxon>
        <taxon>Dinophyceae</taxon>
        <taxon>Suessiales</taxon>
        <taxon>Symbiodiniaceae</taxon>
        <taxon>Cladocopium</taxon>
    </lineage>
</organism>
<proteinExistence type="predicted"/>
<comment type="caution">
    <text evidence="1">The sequence shown here is derived from an EMBL/GenBank/DDBJ whole genome shotgun (WGS) entry which is preliminary data.</text>
</comment>
<evidence type="ECO:0000313" key="3">
    <source>
        <dbReference type="Proteomes" id="UP001152797"/>
    </source>
</evidence>
<gene>
    <name evidence="1" type="ORF">C1SCF055_LOCUS27889</name>
</gene>
<reference evidence="2" key="2">
    <citation type="submission" date="2024-04" db="EMBL/GenBank/DDBJ databases">
        <authorList>
            <person name="Chen Y."/>
            <person name="Shah S."/>
            <person name="Dougan E. K."/>
            <person name="Thang M."/>
            <person name="Chan C."/>
        </authorList>
    </citation>
    <scope>NUCLEOTIDE SEQUENCE [LARGE SCALE GENOMIC DNA]</scope>
</reference>
<reference evidence="1" key="1">
    <citation type="submission" date="2022-10" db="EMBL/GenBank/DDBJ databases">
        <authorList>
            <person name="Chen Y."/>
            <person name="Dougan E. K."/>
            <person name="Chan C."/>
            <person name="Rhodes N."/>
            <person name="Thang M."/>
        </authorList>
    </citation>
    <scope>NUCLEOTIDE SEQUENCE</scope>
</reference>
<dbReference type="InterPro" id="IPR027417">
    <property type="entry name" value="P-loop_NTPase"/>
</dbReference>
<accession>A0A9P1D1Y2</accession>
<dbReference type="EMBL" id="CAMXCT010003002">
    <property type="protein sequence ID" value="CAI4001889.1"/>
    <property type="molecule type" value="Genomic_DNA"/>
</dbReference>
<name>A0A9P1D1Y2_9DINO</name>
<sequence length="392" mass="43793">MAVLSKPAQPAKPTGLKVTVRADKSLEVRWEADGEIVMFVLDQRFYQMGTFGWGKPDHSFVHEVNREENGCAKLVPFPATVPKTQPWVMTLTLKAKSQDGVLSDPAEIQLAWDDEQTEGATSKDLYQRSINFERNQVAPFLQAKRKLKILLIGGQHHGKSSLGNHLDRCFHSDLKRFDQLDQAPAGTDERTMGTKSLKLPVGSNEITFIDTPAFSAMDEETMKRLHTLLSIHTPEGTRRQNLTDNLEQDTWGFSGKPPHAAIVVVSLLHWRDQQDEMQKYLRKTADVFKNASWKTVEFPYVVAATHRDEFLKDVQKEDPMSALQKAVAGIKKFALTDHVYAITNYKRGSLASAAVNEETFDLLAQLAQVPAAGCPNFVILATLDFLDDSTAG</sequence>
<dbReference type="Proteomes" id="UP001152797">
    <property type="component" value="Unassembled WGS sequence"/>
</dbReference>
<keyword evidence="3" id="KW-1185">Reference proteome</keyword>
<dbReference type="Gene3D" id="3.40.50.300">
    <property type="entry name" value="P-loop containing nucleotide triphosphate hydrolases"/>
    <property type="match status" value="1"/>
</dbReference>
<dbReference type="EMBL" id="CAMXCT020003002">
    <property type="protein sequence ID" value="CAL1155264.1"/>
    <property type="molecule type" value="Genomic_DNA"/>
</dbReference>